<dbReference type="Proteomes" id="UP000018949">
    <property type="component" value="Unassembled WGS sequence"/>
</dbReference>
<accession>W4RG35</accession>
<dbReference type="eggNOG" id="COG1379">
    <property type="taxonomic scope" value="Bacteria"/>
</dbReference>
<keyword evidence="2" id="KW-1185">Reference proteome</keyword>
<dbReference type="AlphaFoldDB" id="W4RG35"/>
<evidence type="ECO:0000313" key="1">
    <source>
        <dbReference type="EMBL" id="GAE43380.1"/>
    </source>
</evidence>
<keyword evidence="1" id="KW-0347">Helicase</keyword>
<sequence length="181" mass="20485">MQEYFVDLHIHIGRTKSGRAVKITGAKSLTFSNIIRHARDYKGLNMIGVIDSHSPEVLDEMEDLLKAGELAEHPEGGLNYGGMSIILGSELEINDESTQGPIHVLCYLPTLQTMRAFSRWLENQMKNIHLSSQRVYISGRVLQRKVKELGGSSFPLMYLHPSKAYTERVLRVPSQKFLMQT</sequence>
<keyword evidence="1" id="KW-0547">Nucleotide-binding</keyword>
<dbReference type="Gene3D" id="3.20.20.140">
    <property type="entry name" value="Metal-dependent hydrolases"/>
    <property type="match status" value="1"/>
</dbReference>
<keyword evidence="1" id="KW-0067">ATP-binding</keyword>
<organism evidence="1 2">
    <name type="scientific">Mesobacillus boroniphilus JCM 21738</name>
    <dbReference type="NCBI Taxonomy" id="1294265"/>
    <lineage>
        <taxon>Bacteria</taxon>
        <taxon>Bacillati</taxon>
        <taxon>Bacillota</taxon>
        <taxon>Bacilli</taxon>
        <taxon>Bacillales</taxon>
        <taxon>Bacillaceae</taxon>
        <taxon>Mesobacillus</taxon>
    </lineage>
</organism>
<dbReference type="EMBL" id="BAUW01000001">
    <property type="protein sequence ID" value="GAE43380.1"/>
    <property type="molecule type" value="Genomic_DNA"/>
</dbReference>
<dbReference type="PANTHER" id="PTHR40084:SF1">
    <property type="entry name" value="PHOSPHOTRANSFERASE"/>
    <property type="match status" value="1"/>
</dbReference>
<name>W4RG35_9BACI</name>
<reference evidence="1 2" key="1">
    <citation type="submission" date="2013-12" db="EMBL/GenBank/DDBJ databases">
        <title>NBRP : Genome information of microbial organism related human and environment.</title>
        <authorList>
            <person name="Hattori M."/>
            <person name="Oshima K."/>
            <person name="Inaba H."/>
            <person name="Suda W."/>
            <person name="Sakamoto M."/>
            <person name="Iino T."/>
            <person name="Kitahara M."/>
            <person name="Oshida Y."/>
            <person name="Iida T."/>
            <person name="Kudo T."/>
            <person name="Itoh T."/>
            <person name="Ahmed I."/>
            <person name="Ohkuma M."/>
        </authorList>
    </citation>
    <scope>NUCLEOTIDE SEQUENCE [LARGE SCALE GENOMIC DNA]</scope>
    <source>
        <strain evidence="1 2">JCM 21738</strain>
    </source>
</reference>
<proteinExistence type="predicted"/>
<protein>
    <submittedName>
        <fullName evidence="1">DNA helicase II</fullName>
    </submittedName>
</protein>
<keyword evidence="1" id="KW-0378">Hydrolase</keyword>
<evidence type="ECO:0000313" key="2">
    <source>
        <dbReference type="Proteomes" id="UP000018949"/>
    </source>
</evidence>
<comment type="caution">
    <text evidence="1">The sequence shown here is derived from an EMBL/GenBank/DDBJ whole genome shotgun (WGS) entry which is preliminary data.</text>
</comment>
<gene>
    <name evidence="1" type="ORF">JCM21738_14</name>
</gene>
<dbReference type="PANTHER" id="PTHR40084">
    <property type="entry name" value="PHOSPHOHYDROLASE, PHP FAMILY"/>
    <property type="match status" value="1"/>
</dbReference>
<dbReference type="GO" id="GO:0004386">
    <property type="term" value="F:helicase activity"/>
    <property type="evidence" value="ECO:0007669"/>
    <property type="project" value="UniProtKB-KW"/>
</dbReference>